<dbReference type="PROSITE" id="PS51755">
    <property type="entry name" value="OMPR_PHOB"/>
    <property type="match status" value="1"/>
</dbReference>
<dbReference type="Gene3D" id="6.10.250.690">
    <property type="match status" value="1"/>
</dbReference>
<dbReference type="PANTHER" id="PTHR48111:SF4">
    <property type="entry name" value="DNA-BINDING DUAL TRANSCRIPTIONAL REGULATOR OMPR"/>
    <property type="match status" value="1"/>
</dbReference>
<proteinExistence type="predicted"/>
<keyword evidence="10" id="KW-1185">Reference proteome</keyword>
<evidence type="ECO:0000256" key="6">
    <source>
        <dbReference type="PROSITE-ProRule" id="PRU01091"/>
    </source>
</evidence>
<dbReference type="CDD" id="cd00383">
    <property type="entry name" value="trans_reg_C"/>
    <property type="match status" value="1"/>
</dbReference>
<evidence type="ECO:0000256" key="4">
    <source>
        <dbReference type="ARBA" id="ARBA00023163"/>
    </source>
</evidence>
<dbReference type="Pfam" id="PF00072">
    <property type="entry name" value="Response_reg"/>
    <property type="match status" value="1"/>
</dbReference>
<organism evidence="9 10">
    <name type="scientific">Paractinoplanes abujensis</name>
    <dbReference type="NCBI Taxonomy" id="882441"/>
    <lineage>
        <taxon>Bacteria</taxon>
        <taxon>Bacillati</taxon>
        <taxon>Actinomycetota</taxon>
        <taxon>Actinomycetes</taxon>
        <taxon>Micromonosporales</taxon>
        <taxon>Micromonosporaceae</taxon>
        <taxon>Paractinoplanes</taxon>
    </lineage>
</organism>
<dbReference type="Pfam" id="PF00486">
    <property type="entry name" value="Trans_reg_C"/>
    <property type="match status" value="1"/>
</dbReference>
<dbReference type="GO" id="GO:0000976">
    <property type="term" value="F:transcription cis-regulatory region binding"/>
    <property type="evidence" value="ECO:0007669"/>
    <property type="project" value="TreeGrafter"/>
</dbReference>
<name>A0A7W7G278_9ACTN</name>
<feature type="domain" description="Response regulatory" evidence="7">
    <location>
        <begin position="28"/>
        <end position="141"/>
    </location>
</feature>
<dbReference type="SMART" id="SM00862">
    <property type="entry name" value="Trans_reg_C"/>
    <property type="match status" value="1"/>
</dbReference>
<dbReference type="GO" id="GO:0006355">
    <property type="term" value="P:regulation of DNA-templated transcription"/>
    <property type="evidence" value="ECO:0007669"/>
    <property type="project" value="InterPro"/>
</dbReference>
<keyword evidence="4" id="KW-0804">Transcription</keyword>
<dbReference type="SMART" id="SM00448">
    <property type="entry name" value="REC"/>
    <property type="match status" value="1"/>
</dbReference>
<dbReference type="InterPro" id="IPR001867">
    <property type="entry name" value="OmpR/PhoB-type_DNA-bd"/>
</dbReference>
<dbReference type="AlphaFoldDB" id="A0A7W7G278"/>
<feature type="modified residue" description="4-aspartylphosphate" evidence="5">
    <location>
        <position position="77"/>
    </location>
</feature>
<dbReference type="InterPro" id="IPR011006">
    <property type="entry name" value="CheY-like_superfamily"/>
</dbReference>
<comment type="caution">
    <text evidence="9">The sequence shown here is derived from an EMBL/GenBank/DDBJ whole genome shotgun (WGS) entry which is preliminary data.</text>
</comment>
<keyword evidence="1 5" id="KW-0597">Phosphoprotein</keyword>
<dbReference type="GO" id="GO:0005829">
    <property type="term" value="C:cytosol"/>
    <property type="evidence" value="ECO:0007669"/>
    <property type="project" value="TreeGrafter"/>
</dbReference>
<dbReference type="PROSITE" id="PS50110">
    <property type="entry name" value="RESPONSE_REGULATORY"/>
    <property type="match status" value="1"/>
</dbReference>
<dbReference type="GO" id="GO:0032993">
    <property type="term" value="C:protein-DNA complex"/>
    <property type="evidence" value="ECO:0007669"/>
    <property type="project" value="TreeGrafter"/>
</dbReference>
<dbReference type="InterPro" id="IPR036388">
    <property type="entry name" value="WH-like_DNA-bd_sf"/>
</dbReference>
<evidence type="ECO:0000259" key="8">
    <source>
        <dbReference type="PROSITE" id="PS51755"/>
    </source>
</evidence>
<evidence type="ECO:0000313" key="9">
    <source>
        <dbReference type="EMBL" id="MBB4693414.1"/>
    </source>
</evidence>
<evidence type="ECO:0000256" key="5">
    <source>
        <dbReference type="PROSITE-ProRule" id="PRU00169"/>
    </source>
</evidence>
<evidence type="ECO:0000256" key="2">
    <source>
        <dbReference type="ARBA" id="ARBA00023015"/>
    </source>
</evidence>
<dbReference type="Gene3D" id="3.40.50.2300">
    <property type="match status" value="1"/>
</dbReference>
<dbReference type="SUPFAM" id="SSF52172">
    <property type="entry name" value="CheY-like"/>
    <property type="match status" value="1"/>
</dbReference>
<keyword evidence="2" id="KW-0805">Transcription regulation</keyword>
<dbReference type="InterPro" id="IPR001789">
    <property type="entry name" value="Sig_transdc_resp-reg_receiver"/>
</dbReference>
<dbReference type="InterPro" id="IPR039420">
    <property type="entry name" value="WalR-like"/>
</dbReference>
<evidence type="ECO:0000256" key="3">
    <source>
        <dbReference type="ARBA" id="ARBA00023125"/>
    </source>
</evidence>
<dbReference type="Gene3D" id="1.10.10.10">
    <property type="entry name" value="Winged helix-like DNA-binding domain superfamily/Winged helix DNA-binding domain"/>
    <property type="match status" value="1"/>
</dbReference>
<dbReference type="EMBL" id="JACHMF010000001">
    <property type="protein sequence ID" value="MBB4693414.1"/>
    <property type="molecule type" value="Genomic_DNA"/>
</dbReference>
<sequence length="250" mass="26814">MATASSANPQQVGTDDARQLSARARRPVIGFVDDESDLVAMSADYLIRDGFSVVTAGDVRGADALLRAHPLDLLVLDLMLPDGSGLDLLRGVIAGRHLPVIILTGRAEEHERIVGLELGADDYVVKPFSLPELGARIRAVLRRAQSAGAETVHRVGTLTVDTRSRQAGVDGRAVDLTPLEFDLLATFAAAPRQVFTAGQLLAAVWGSTSGGRERSAVAEHVYRLRRKLTRAGVVRPRIVTVRGVGYRLDP</sequence>
<dbReference type="Proteomes" id="UP000542742">
    <property type="component" value="Unassembled WGS sequence"/>
</dbReference>
<feature type="domain" description="OmpR/PhoB-type" evidence="8">
    <location>
        <begin position="150"/>
        <end position="250"/>
    </location>
</feature>
<feature type="DNA-binding region" description="OmpR/PhoB-type" evidence="6">
    <location>
        <begin position="150"/>
        <end position="250"/>
    </location>
</feature>
<reference evidence="9 10" key="1">
    <citation type="submission" date="2020-08" db="EMBL/GenBank/DDBJ databases">
        <title>Sequencing the genomes of 1000 actinobacteria strains.</title>
        <authorList>
            <person name="Klenk H.-P."/>
        </authorList>
    </citation>
    <scope>NUCLEOTIDE SEQUENCE [LARGE SCALE GENOMIC DNA]</scope>
    <source>
        <strain evidence="9 10">DSM 45518</strain>
    </source>
</reference>
<evidence type="ECO:0000313" key="10">
    <source>
        <dbReference type="Proteomes" id="UP000542742"/>
    </source>
</evidence>
<gene>
    <name evidence="9" type="ORF">BKA14_003562</name>
</gene>
<dbReference type="RefSeq" id="WP_184952042.1">
    <property type="nucleotide sequence ID" value="NZ_BOMC01000080.1"/>
</dbReference>
<keyword evidence="3 6" id="KW-0238">DNA-binding</keyword>
<accession>A0A7W7G278</accession>
<dbReference type="GO" id="GO:0000156">
    <property type="term" value="F:phosphorelay response regulator activity"/>
    <property type="evidence" value="ECO:0007669"/>
    <property type="project" value="TreeGrafter"/>
</dbReference>
<evidence type="ECO:0000259" key="7">
    <source>
        <dbReference type="PROSITE" id="PS50110"/>
    </source>
</evidence>
<dbReference type="PANTHER" id="PTHR48111">
    <property type="entry name" value="REGULATOR OF RPOS"/>
    <property type="match status" value="1"/>
</dbReference>
<evidence type="ECO:0000256" key="1">
    <source>
        <dbReference type="ARBA" id="ARBA00022553"/>
    </source>
</evidence>
<protein>
    <submittedName>
        <fullName evidence="9">DNA-binding response OmpR family regulator</fullName>
    </submittedName>
</protein>